<gene>
    <name evidence="6" type="ORF">L5014_27770</name>
</gene>
<evidence type="ECO:0000256" key="1">
    <source>
        <dbReference type="ARBA" id="ARBA00001933"/>
    </source>
</evidence>
<evidence type="ECO:0000256" key="4">
    <source>
        <dbReference type="ARBA" id="ARBA00022898"/>
    </source>
</evidence>
<dbReference type="GO" id="GO:1901605">
    <property type="term" value="P:alpha-amino acid metabolic process"/>
    <property type="evidence" value="ECO:0007669"/>
    <property type="project" value="TreeGrafter"/>
</dbReference>
<dbReference type="InterPro" id="IPR015424">
    <property type="entry name" value="PyrdxlP-dep_Trfase"/>
</dbReference>
<evidence type="ECO:0000256" key="2">
    <source>
        <dbReference type="ARBA" id="ARBA00022576"/>
    </source>
</evidence>
<feature type="domain" description="Aminotransferase class I/classII large" evidence="5">
    <location>
        <begin position="70"/>
        <end position="163"/>
    </location>
</feature>
<keyword evidence="2 6" id="KW-0032">Aminotransferase</keyword>
<dbReference type="AlphaFoldDB" id="A0A9X1RVZ6"/>
<dbReference type="InterPro" id="IPR015421">
    <property type="entry name" value="PyrdxlP-dep_Trfase_major"/>
</dbReference>
<dbReference type="GO" id="GO:0030170">
    <property type="term" value="F:pyridoxal phosphate binding"/>
    <property type="evidence" value="ECO:0007669"/>
    <property type="project" value="InterPro"/>
</dbReference>
<dbReference type="Gene3D" id="3.90.1150.10">
    <property type="entry name" value="Aspartate Aminotransferase, domain 1"/>
    <property type="match status" value="1"/>
</dbReference>
<dbReference type="GO" id="GO:0008483">
    <property type="term" value="F:transaminase activity"/>
    <property type="evidence" value="ECO:0007669"/>
    <property type="project" value="UniProtKB-KW"/>
</dbReference>
<dbReference type="Gene3D" id="3.40.640.10">
    <property type="entry name" value="Type I PLP-dependent aspartate aminotransferase-like (Major domain)"/>
    <property type="match status" value="1"/>
</dbReference>
<comment type="cofactor">
    <cofactor evidence="1">
        <name>pyridoxal 5'-phosphate</name>
        <dbReference type="ChEBI" id="CHEBI:597326"/>
    </cofactor>
</comment>
<evidence type="ECO:0000259" key="5">
    <source>
        <dbReference type="Pfam" id="PF00155"/>
    </source>
</evidence>
<sequence>MRTTEVSLTPETDDLLFHVLSSFTTPGIVPLGAAFPSPAMFPSNTLDRSLASVARTMGAGVACMELSSGNEGLRRQIARRYMAAGMAVPIDEVVVTGGALEALTLCVQTVTRPGDVVAIQAPAFYATLQILDRLRLKAVEIPVHPKEGLDLSALADALKQHPIRGQCPIGS</sequence>
<dbReference type="Proteomes" id="UP001139308">
    <property type="component" value="Unassembled WGS sequence"/>
</dbReference>
<proteinExistence type="predicted"/>
<dbReference type="SUPFAM" id="SSF53383">
    <property type="entry name" value="PLP-dependent transferases"/>
    <property type="match status" value="1"/>
</dbReference>
<dbReference type="EMBL" id="JAKLJA010000031">
    <property type="protein sequence ID" value="MCG5077097.1"/>
    <property type="molecule type" value="Genomic_DNA"/>
</dbReference>
<name>A0A9X1RVZ6_9BURK</name>
<dbReference type="InterPro" id="IPR015422">
    <property type="entry name" value="PyrdxlP-dep_Trfase_small"/>
</dbReference>
<evidence type="ECO:0000313" key="6">
    <source>
        <dbReference type="EMBL" id="MCG5077097.1"/>
    </source>
</evidence>
<keyword evidence="3" id="KW-0808">Transferase</keyword>
<reference evidence="6" key="1">
    <citation type="submission" date="2022-01" db="EMBL/GenBank/DDBJ databases">
        <title>Genome sequence and assembly of Parabukholderia sp. RG36.</title>
        <authorList>
            <person name="Chhetri G."/>
        </authorList>
    </citation>
    <scope>NUCLEOTIDE SEQUENCE</scope>
    <source>
        <strain evidence="6">RG36</strain>
    </source>
</reference>
<protein>
    <submittedName>
        <fullName evidence="6">Aminotransferase class I/II-fold pyridoxal phosphate-dependent enzyme</fullName>
    </submittedName>
</protein>
<dbReference type="InterPro" id="IPR004839">
    <property type="entry name" value="Aminotransferase_I/II_large"/>
</dbReference>
<dbReference type="InterPro" id="IPR050859">
    <property type="entry name" value="Class-I_PLP-dep_aminotransf"/>
</dbReference>
<dbReference type="PANTHER" id="PTHR42790:SF9">
    <property type="entry name" value="GNTR FAMILY REGULATORY PROTEIN"/>
    <property type="match status" value="1"/>
</dbReference>
<dbReference type="Pfam" id="PF00155">
    <property type="entry name" value="Aminotran_1_2"/>
    <property type="match status" value="1"/>
</dbReference>
<comment type="caution">
    <text evidence="6">The sequence shown here is derived from an EMBL/GenBank/DDBJ whole genome shotgun (WGS) entry which is preliminary data.</text>
</comment>
<keyword evidence="7" id="KW-1185">Reference proteome</keyword>
<evidence type="ECO:0000256" key="3">
    <source>
        <dbReference type="ARBA" id="ARBA00022679"/>
    </source>
</evidence>
<keyword evidence="4" id="KW-0663">Pyridoxal phosphate</keyword>
<dbReference type="PANTHER" id="PTHR42790">
    <property type="entry name" value="AMINOTRANSFERASE"/>
    <property type="match status" value="1"/>
</dbReference>
<evidence type="ECO:0000313" key="7">
    <source>
        <dbReference type="Proteomes" id="UP001139308"/>
    </source>
</evidence>
<accession>A0A9X1RVZ6</accession>
<organism evidence="6 7">
    <name type="scientific">Paraburkholderia tagetis</name>
    <dbReference type="NCBI Taxonomy" id="2913261"/>
    <lineage>
        <taxon>Bacteria</taxon>
        <taxon>Pseudomonadati</taxon>
        <taxon>Pseudomonadota</taxon>
        <taxon>Betaproteobacteria</taxon>
        <taxon>Burkholderiales</taxon>
        <taxon>Burkholderiaceae</taxon>
        <taxon>Paraburkholderia</taxon>
    </lineage>
</organism>
<dbReference type="RefSeq" id="WP_238467002.1">
    <property type="nucleotide sequence ID" value="NZ_JAKLJA010000031.1"/>
</dbReference>